<dbReference type="SMART" id="SM00326">
    <property type="entry name" value="SH3"/>
    <property type="match status" value="1"/>
</dbReference>
<evidence type="ECO:0000256" key="5">
    <source>
        <dbReference type="PROSITE-ProRule" id="PRU00992"/>
    </source>
</evidence>
<evidence type="ECO:0000313" key="11">
    <source>
        <dbReference type="Proteomes" id="UP001642483"/>
    </source>
</evidence>
<keyword evidence="2 5" id="KW-0328">Glycosyltransferase</keyword>
<dbReference type="CDD" id="cd11792">
    <property type="entry name" value="SH3_Fut8"/>
    <property type="match status" value="1"/>
</dbReference>
<feature type="signal peptide" evidence="7">
    <location>
        <begin position="1"/>
        <end position="29"/>
    </location>
</feature>
<evidence type="ECO:0000259" key="8">
    <source>
        <dbReference type="PROSITE" id="PS50002"/>
    </source>
</evidence>
<dbReference type="InterPro" id="IPR035653">
    <property type="entry name" value="Fut8_SH3"/>
</dbReference>
<feature type="chain" id="PRO_5046340439" description="Alpha-(1,6)-fucosyltransferase" evidence="7">
    <location>
        <begin position="30"/>
        <end position="547"/>
    </location>
</feature>
<gene>
    <name evidence="10" type="ORF">CVLEPA_LOCUS25738</name>
</gene>
<keyword evidence="1 4" id="KW-0728">SH3 domain</keyword>
<accession>A0ABP0GPA6</accession>
<dbReference type="Proteomes" id="UP001642483">
    <property type="component" value="Unassembled WGS sequence"/>
</dbReference>
<dbReference type="InterPro" id="IPR045573">
    <property type="entry name" value="Fut8_N_cat"/>
</dbReference>
<keyword evidence="7" id="KW-0732">Signal</keyword>
<dbReference type="PANTHER" id="PTHR13132">
    <property type="entry name" value="ALPHA- 1,6 -FUCOSYLTRANSFERASE"/>
    <property type="match status" value="1"/>
</dbReference>
<comment type="similarity">
    <text evidence="5">Belongs to the glycosyltransferase 23 family.</text>
</comment>
<dbReference type="PROSITE" id="PS51659">
    <property type="entry name" value="GT23"/>
    <property type="match status" value="1"/>
</dbReference>
<feature type="domain" description="GT23" evidence="9">
    <location>
        <begin position="171"/>
        <end position="463"/>
    </location>
</feature>
<comment type="caution">
    <text evidence="10">The sequence shown here is derived from an EMBL/GenBank/DDBJ whole genome shotgun (WGS) entry which is preliminary data.</text>
</comment>
<evidence type="ECO:0000256" key="6">
    <source>
        <dbReference type="SAM" id="Coils"/>
    </source>
</evidence>
<sequence length="547" mass="61910">MRRTSILVVGVLIWCTALILLFHSQEPNAQERSKEQQLDKAVLAIEELQNQNKLLQKMIQHFTKEKRPDLVESKESSDAALIKMKSKLQACLDMTQNGKTAGQVNKENSPGEAENIDGMMARLATQQQAALIDVEDLNALNNEWRSKEAKELQDLVQKRIRYLQNPKDCSKARQLVCNLNKGCGFGCQVHHLAYCFMVAYGTQRTLIIRSKNWRYNSEGWEAVYLPASETCRVATGEAINWNGEQATKDIQTVSLPIVDGIINAPPYLPLGIPEDLAPRLLGLHGNPSVWWVGQFLGYLMRPQPWLQEDLDGVEKQSNFQHPIVGVHVRRTDKVGTEAAFHAIEEYMKHVIAWYDKYDLRMSKEKSGEKATRRVYLASDDTSVLPEARKMYPDYVFLGDTAIADSASLRSRYSKGSLRGVIVDIHFLSKCDYLSCTFSSQVCRVAYELMQTLHPDASAKFHSLDDIYYYGGQTGHEQQAVYGHEARSDTKEINMEVGDVVGIAGNHWDGYSKGIDKRTRKVGLYPSYKVKEIFKLVKYPTYPEANAT</sequence>
<evidence type="ECO:0000256" key="1">
    <source>
        <dbReference type="ARBA" id="ARBA00022443"/>
    </source>
</evidence>
<dbReference type="InterPro" id="IPR001452">
    <property type="entry name" value="SH3_domain"/>
</dbReference>
<name>A0ABP0GPA6_CLALP</name>
<evidence type="ECO:0000313" key="10">
    <source>
        <dbReference type="EMBL" id="CAK8692474.1"/>
    </source>
</evidence>
<organism evidence="10 11">
    <name type="scientific">Clavelina lepadiformis</name>
    <name type="common">Light-bulb sea squirt</name>
    <name type="synonym">Ascidia lepadiformis</name>
    <dbReference type="NCBI Taxonomy" id="159417"/>
    <lineage>
        <taxon>Eukaryota</taxon>
        <taxon>Metazoa</taxon>
        <taxon>Chordata</taxon>
        <taxon>Tunicata</taxon>
        <taxon>Ascidiacea</taxon>
        <taxon>Aplousobranchia</taxon>
        <taxon>Clavelinidae</taxon>
        <taxon>Clavelina</taxon>
    </lineage>
</organism>
<evidence type="ECO:0000256" key="7">
    <source>
        <dbReference type="SAM" id="SignalP"/>
    </source>
</evidence>
<dbReference type="InterPro" id="IPR027350">
    <property type="entry name" value="GT23_dom"/>
</dbReference>
<dbReference type="Gene3D" id="3.40.50.11350">
    <property type="match status" value="1"/>
</dbReference>
<keyword evidence="11" id="KW-1185">Reference proteome</keyword>
<feature type="coiled-coil region" evidence="6">
    <location>
        <begin position="31"/>
        <end position="65"/>
    </location>
</feature>
<dbReference type="Pfam" id="PF14604">
    <property type="entry name" value="SH3_9"/>
    <property type="match status" value="1"/>
</dbReference>
<dbReference type="EMBL" id="CAWYQH010000130">
    <property type="protein sequence ID" value="CAK8692474.1"/>
    <property type="molecule type" value="Genomic_DNA"/>
</dbReference>
<dbReference type="SUPFAM" id="SSF50044">
    <property type="entry name" value="SH3-domain"/>
    <property type="match status" value="1"/>
</dbReference>
<dbReference type="Pfam" id="PF19745">
    <property type="entry name" value="FUT8_N_cat"/>
    <property type="match status" value="1"/>
</dbReference>
<protein>
    <recommendedName>
        <fullName evidence="12">Alpha-(1,6)-fucosyltransferase</fullName>
    </recommendedName>
</protein>
<feature type="domain" description="SH3" evidence="8">
    <location>
        <begin position="472"/>
        <end position="534"/>
    </location>
</feature>
<dbReference type="CDD" id="cd11300">
    <property type="entry name" value="Fut8_like"/>
    <property type="match status" value="1"/>
</dbReference>
<dbReference type="InterPro" id="IPR036028">
    <property type="entry name" value="SH3-like_dom_sf"/>
</dbReference>
<reference evidence="10 11" key="1">
    <citation type="submission" date="2024-02" db="EMBL/GenBank/DDBJ databases">
        <authorList>
            <person name="Daric V."/>
            <person name="Darras S."/>
        </authorList>
    </citation>
    <scope>NUCLEOTIDE SEQUENCE [LARGE SCALE GENOMIC DNA]</scope>
</reference>
<dbReference type="PANTHER" id="PTHR13132:SF29">
    <property type="entry name" value="ALPHA-(1,6)-FUCOSYLTRANSFERASE"/>
    <property type="match status" value="1"/>
</dbReference>
<proteinExistence type="inferred from homology"/>
<evidence type="ECO:0008006" key="12">
    <source>
        <dbReference type="Google" id="ProtNLM"/>
    </source>
</evidence>
<evidence type="ECO:0000256" key="2">
    <source>
        <dbReference type="ARBA" id="ARBA00022676"/>
    </source>
</evidence>
<evidence type="ECO:0000256" key="3">
    <source>
        <dbReference type="ARBA" id="ARBA00022679"/>
    </source>
</evidence>
<feature type="region of interest" description="Important for donor substrate binding" evidence="5">
    <location>
        <begin position="329"/>
        <end position="330"/>
    </location>
</feature>
<keyword evidence="3 5" id="KW-0808">Transferase</keyword>
<evidence type="ECO:0000256" key="4">
    <source>
        <dbReference type="PROSITE-ProRule" id="PRU00192"/>
    </source>
</evidence>
<evidence type="ECO:0000259" key="9">
    <source>
        <dbReference type="PROSITE" id="PS51659"/>
    </source>
</evidence>
<dbReference type="Gene3D" id="2.30.30.40">
    <property type="entry name" value="SH3 Domains"/>
    <property type="match status" value="1"/>
</dbReference>
<keyword evidence="6" id="KW-0175">Coiled coil</keyword>
<dbReference type="PROSITE" id="PS50002">
    <property type="entry name" value="SH3"/>
    <property type="match status" value="1"/>
</dbReference>